<feature type="compositionally biased region" description="Polar residues" evidence="1">
    <location>
        <begin position="330"/>
        <end position="350"/>
    </location>
</feature>
<evidence type="ECO:0000313" key="3">
    <source>
        <dbReference type="Proteomes" id="UP001530400"/>
    </source>
</evidence>
<feature type="region of interest" description="Disordered" evidence="1">
    <location>
        <begin position="323"/>
        <end position="359"/>
    </location>
</feature>
<reference evidence="2 3" key="1">
    <citation type="submission" date="2024-10" db="EMBL/GenBank/DDBJ databases">
        <title>Updated reference genomes for cyclostephanoid diatoms.</title>
        <authorList>
            <person name="Roberts W.R."/>
            <person name="Alverson A.J."/>
        </authorList>
    </citation>
    <scope>NUCLEOTIDE SEQUENCE [LARGE SCALE GENOMIC DNA]</scope>
    <source>
        <strain evidence="2 3">AJA010-31</strain>
    </source>
</reference>
<comment type="caution">
    <text evidence="2">The sequence shown here is derived from an EMBL/GenBank/DDBJ whole genome shotgun (WGS) entry which is preliminary data.</text>
</comment>
<feature type="region of interest" description="Disordered" evidence="1">
    <location>
        <begin position="32"/>
        <end position="110"/>
    </location>
</feature>
<feature type="compositionally biased region" description="Low complexity" evidence="1">
    <location>
        <begin position="237"/>
        <end position="248"/>
    </location>
</feature>
<feature type="region of interest" description="Disordered" evidence="1">
    <location>
        <begin position="502"/>
        <end position="529"/>
    </location>
</feature>
<keyword evidence="3" id="KW-1185">Reference proteome</keyword>
<feature type="compositionally biased region" description="Low complexity" evidence="1">
    <location>
        <begin position="32"/>
        <end position="59"/>
    </location>
</feature>
<accession>A0ABD3NU22</accession>
<evidence type="ECO:0000313" key="2">
    <source>
        <dbReference type="EMBL" id="KAL3779394.1"/>
    </source>
</evidence>
<gene>
    <name evidence="2" type="ORF">ACHAWO_007259</name>
</gene>
<feature type="region of interest" description="Disordered" evidence="1">
    <location>
        <begin position="544"/>
        <end position="566"/>
    </location>
</feature>
<feature type="compositionally biased region" description="Polar residues" evidence="1">
    <location>
        <begin position="227"/>
        <end position="236"/>
    </location>
</feature>
<evidence type="ECO:0000256" key="1">
    <source>
        <dbReference type="SAM" id="MobiDB-lite"/>
    </source>
</evidence>
<name>A0ABD3NU22_9STRA</name>
<protein>
    <submittedName>
        <fullName evidence="2">Uncharacterized protein</fullName>
    </submittedName>
</protein>
<sequence>MDIQIKCRYRRSPRSIDPEFDACSECIVGLSNGGDTNNNNKNNHGNNNGSNSNYNSSSNGRDKSRSKGPALQITKLIRRQRSFNHPPFIPKDSTRSLSRRRDRSRSVGRGEFSVVQGLGLEGENVVTKTDDCGGVTSGDNITGSGDVKYDRKGSGTTIGKIAVGLEMDDEEEGEWVGKAADSGNSGASPPRSLVNGAAKTREAGSSLPPTTPFNPKQDNSPLIREYSNVSRTPSQTRSESARSSSRSRSQSRSRSRSRVGGTPMMRKRSMGAHAAFNAFADAEIDGSRSGTPLRSRGFSVEEDPAVEPLCVSLVDVVSVDQEVPSRNRHSSAGSDFFSSVASDTGSSNGLLSPPKPSDSYHSKSALYRIFLHTSSAGYMEFSFDNANSHDILMAFLSAHLKPNQLPRKTPNHQTIPPIDGAMQTMVLTPTTMEKRMPSILRQPPQLSRSTSTDSACTLDKLQKNIIQQRIQSETTPLERIKENVASWMSSIVDCACCQDTTVAPDPDDKSATKRGIVAGAGDDMSPASKLLKRKGIGGLSFEESSARLSPRLSFEKSVATDNSSRR</sequence>
<feature type="region of interest" description="Disordered" evidence="1">
    <location>
        <begin position="168"/>
        <end position="266"/>
    </location>
</feature>
<dbReference type="Proteomes" id="UP001530400">
    <property type="component" value="Unassembled WGS sequence"/>
</dbReference>
<dbReference type="AlphaFoldDB" id="A0ABD3NU22"/>
<organism evidence="2 3">
    <name type="scientific">Cyclotella atomus</name>
    <dbReference type="NCBI Taxonomy" id="382360"/>
    <lineage>
        <taxon>Eukaryota</taxon>
        <taxon>Sar</taxon>
        <taxon>Stramenopiles</taxon>
        <taxon>Ochrophyta</taxon>
        <taxon>Bacillariophyta</taxon>
        <taxon>Coscinodiscophyceae</taxon>
        <taxon>Thalassiosirophycidae</taxon>
        <taxon>Stephanodiscales</taxon>
        <taxon>Stephanodiscaceae</taxon>
        <taxon>Cyclotella</taxon>
    </lineage>
</organism>
<dbReference type="EMBL" id="JALLPJ020000935">
    <property type="protein sequence ID" value="KAL3779394.1"/>
    <property type="molecule type" value="Genomic_DNA"/>
</dbReference>
<proteinExistence type="predicted"/>